<protein>
    <submittedName>
        <fullName evidence="2">Uncharacterized protein</fullName>
    </submittedName>
</protein>
<evidence type="ECO:0000256" key="1">
    <source>
        <dbReference type="SAM" id="SignalP"/>
    </source>
</evidence>
<feature type="chain" id="PRO_5020281718" evidence="1">
    <location>
        <begin position="25"/>
        <end position="165"/>
    </location>
</feature>
<dbReference type="EMBL" id="SMDC01000003">
    <property type="protein sequence ID" value="TCW36858.1"/>
    <property type="molecule type" value="Genomic_DNA"/>
</dbReference>
<dbReference type="AlphaFoldDB" id="A0A4R4ACQ7"/>
<name>A0A4R4ACQ7_MARGR</name>
<accession>A0A4R4ACQ7</accession>
<evidence type="ECO:0000313" key="3">
    <source>
        <dbReference type="Proteomes" id="UP000295247"/>
    </source>
</evidence>
<keyword evidence="1" id="KW-0732">Signal</keyword>
<proteinExistence type="predicted"/>
<evidence type="ECO:0000313" key="2">
    <source>
        <dbReference type="EMBL" id="TCW36858.1"/>
    </source>
</evidence>
<dbReference type="Proteomes" id="UP000295247">
    <property type="component" value="Unassembled WGS sequence"/>
</dbReference>
<sequence>MSGRAKGYGLIGALALLCGGQALAAGLDQALGGMDWNDDRPAGFEVLHQERFQGREFTLCVDPSAAPTVGDVRFDQRIYRFVDGRLAAISFIKEDAGLDWYRASRDQLESTLGAPSQVLDNPMLEFYQTYWRDAHSMGSLEWEEGDAEYDEAPGVSFTLSPPLGL</sequence>
<feature type="signal peptide" evidence="1">
    <location>
        <begin position="1"/>
        <end position="24"/>
    </location>
</feature>
<organism evidence="2 3">
    <name type="scientific">Marichromatium gracile</name>
    <name type="common">Chromatium gracile</name>
    <dbReference type="NCBI Taxonomy" id="1048"/>
    <lineage>
        <taxon>Bacteria</taxon>
        <taxon>Pseudomonadati</taxon>
        <taxon>Pseudomonadota</taxon>
        <taxon>Gammaproteobacteria</taxon>
        <taxon>Chromatiales</taxon>
        <taxon>Chromatiaceae</taxon>
        <taxon>Marichromatium</taxon>
    </lineage>
</organism>
<dbReference type="RefSeq" id="WP_132228978.1">
    <property type="nucleotide sequence ID" value="NZ_NRRH01000014.1"/>
</dbReference>
<comment type="caution">
    <text evidence="2">The sequence shown here is derived from an EMBL/GenBank/DDBJ whole genome shotgun (WGS) entry which is preliminary data.</text>
</comment>
<gene>
    <name evidence="2" type="ORF">EDC29_10350</name>
</gene>
<reference evidence="2 3" key="1">
    <citation type="submission" date="2019-03" db="EMBL/GenBank/DDBJ databases">
        <title>Genomic Encyclopedia of Type Strains, Phase IV (KMG-IV): sequencing the most valuable type-strain genomes for metagenomic binning, comparative biology and taxonomic classification.</title>
        <authorList>
            <person name="Goeker M."/>
        </authorList>
    </citation>
    <scope>NUCLEOTIDE SEQUENCE [LARGE SCALE GENOMIC DNA]</scope>
    <source>
        <strain evidence="2 3">DSM 203</strain>
    </source>
</reference>